<dbReference type="EMBL" id="JAHRHJ020000009">
    <property type="protein sequence ID" value="KAH9301751.1"/>
    <property type="molecule type" value="Genomic_DNA"/>
</dbReference>
<sequence>GALGTVGTLGRVGRGKPVQLKEKRKSTNCCTAKVGTSGPKRREGREKARRLGTKGDREAHFGRFGRICPKQHWDSWNKGTRKT</sequence>
<dbReference type="Proteomes" id="UP000824469">
    <property type="component" value="Unassembled WGS sequence"/>
</dbReference>
<feature type="non-terminal residue" evidence="2">
    <location>
        <position position="1"/>
    </location>
</feature>
<dbReference type="AlphaFoldDB" id="A0AA38FHF2"/>
<organism evidence="2 3">
    <name type="scientific">Taxus chinensis</name>
    <name type="common">Chinese yew</name>
    <name type="synonym">Taxus wallichiana var. chinensis</name>
    <dbReference type="NCBI Taxonomy" id="29808"/>
    <lineage>
        <taxon>Eukaryota</taxon>
        <taxon>Viridiplantae</taxon>
        <taxon>Streptophyta</taxon>
        <taxon>Embryophyta</taxon>
        <taxon>Tracheophyta</taxon>
        <taxon>Spermatophyta</taxon>
        <taxon>Pinopsida</taxon>
        <taxon>Pinidae</taxon>
        <taxon>Conifers II</taxon>
        <taxon>Cupressales</taxon>
        <taxon>Taxaceae</taxon>
        <taxon>Taxus</taxon>
    </lineage>
</organism>
<feature type="region of interest" description="Disordered" evidence="1">
    <location>
        <begin position="17"/>
        <end position="56"/>
    </location>
</feature>
<feature type="non-terminal residue" evidence="2">
    <location>
        <position position="83"/>
    </location>
</feature>
<evidence type="ECO:0000256" key="1">
    <source>
        <dbReference type="SAM" id="MobiDB-lite"/>
    </source>
</evidence>
<proteinExistence type="predicted"/>
<gene>
    <name evidence="2" type="ORF">KI387_013334</name>
</gene>
<name>A0AA38FHF2_TAXCH</name>
<accession>A0AA38FHF2</accession>
<evidence type="ECO:0000313" key="2">
    <source>
        <dbReference type="EMBL" id="KAH9301751.1"/>
    </source>
</evidence>
<evidence type="ECO:0000313" key="3">
    <source>
        <dbReference type="Proteomes" id="UP000824469"/>
    </source>
</evidence>
<protein>
    <submittedName>
        <fullName evidence="2">Uncharacterized protein</fullName>
    </submittedName>
</protein>
<keyword evidence="3" id="KW-1185">Reference proteome</keyword>
<reference evidence="2 3" key="1">
    <citation type="journal article" date="2021" name="Nat. Plants">
        <title>The Taxus genome provides insights into paclitaxel biosynthesis.</title>
        <authorList>
            <person name="Xiong X."/>
            <person name="Gou J."/>
            <person name="Liao Q."/>
            <person name="Li Y."/>
            <person name="Zhou Q."/>
            <person name="Bi G."/>
            <person name="Li C."/>
            <person name="Du R."/>
            <person name="Wang X."/>
            <person name="Sun T."/>
            <person name="Guo L."/>
            <person name="Liang H."/>
            <person name="Lu P."/>
            <person name="Wu Y."/>
            <person name="Zhang Z."/>
            <person name="Ro D.K."/>
            <person name="Shang Y."/>
            <person name="Huang S."/>
            <person name="Yan J."/>
        </authorList>
    </citation>
    <scope>NUCLEOTIDE SEQUENCE [LARGE SCALE GENOMIC DNA]</scope>
    <source>
        <strain evidence="2">Ta-2019</strain>
    </source>
</reference>
<comment type="caution">
    <text evidence="2">The sequence shown here is derived from an EMBL/GenBank/DDBJ whole genome shotgun (WGS) entry which is preliminary data.</text>
</comment>